<evidence type="ECO:0000256" key="3">
    <source>
        <dbReference type="ARBA" id="ARBA00013184"/>
    </source>
</evidence>
<feature type="compositionally biased region" description="Polar residues" evidence="13">
    <location>
        <begin position="1"/>
        <end position="30"/>
    </location>
</feature>
<evidence type="ECO:0000313" key="16">
    <source>
        <dbReference type="Proteomes" id="UP001230268"/>
    </source>
</evidence>
<evidence type="ECO:0000259" key="14">
    <source>
        <dbReference type="PROSITE" id="PS51726"/>
    </source>
</evidence>
<feature type="region of interest" description="Disordered" evidence="13">
    <location>
        <begin position="1"/>
        <end position="43"/>
    </location>
</feature>
<dbReference type="GO" id="GO:0070775">
    <property type="term" value="C:H3 histone acetyltransferase complex"/>
    <property type="evidence" value="ECO:0007669"/>
    <property type="project" value="UniProtKB-ARBA"/>
</dbReference>
<evidence type="ECO:0000256" key="5">
    <source>
        <dbReference type="ARBA" id="ARBA00022723"/>
    </source>
</evidence>
<evidence type="ECO:0000313" key="15">
    <source>
        <dbReference type="EMBL" id="KAK1443313.1"/>
    </source>
</evidence>
<evidence type="ECO:0000256" key="1">
    <source>
        <dbReference type="ARBA" id="ARBA00004123"/>
    </source>
</evidence>
<dbReference type="EMBL" id="JAVEPI010000002">
    <property type="protein sequence ID" value="KAK1443313.1"/>
    <property type="molecule type" value="Genomic_DNA"/>
</dbReference>
<evidence type="ECO:0000256" key="7">
    <source>
        <dbReference type="ARBA" id="ARBA00022833"/>
    </source>
</evidence>
<dbReference type="InterPro" id="IPR036388">
    <property type="entry name" value="WH-like_DNA-bd_sf"/>
</dbReference>
<dbReference type="PANTHER" id="PTHR10615">
    <property type="entry name" value="HISTONE ACETYLTRANSFERASE"/>
    <property type="match status" value="1"/>
</dbReference>
<dbReference type="Proteomes" id="UP001230268">
    <property type="component" value="Unassembled WGS sequence"/>
</dbReference>
<comment type="subcellular location">
    <subcellularLocation>
        <location evidence="1 12">Nucleus</location>
    </subcellularLocation>
</comment>
<keyword evidence="5" id="KW-0479">Metal-binding</keyword>
<evidence type="ECO:0000256" key="10">
    <source>
        <dbReference type="ARBA" id="ARBA00023242"/>
    </source>
</evidence>
<dbReference type="InterPro" id="IPR016197">
    <property type="entry name" value="Chromo-like_dom_sf"/>
</dbReference>
<dbReference type="GO" id="GO:0008270">
    <property type="term" value="F:zinc ion binding"/>
    <property type="evidence" value="ECO:0007669"/>
    <property type="project" value="UniProtKB-KW"/>
</dbReference>
<dbReference type="PROSITE" id="PS51726">
    <property type="entry name" value="MYST_HAT"/>
    <property type="match status" value="1"/>
</dbReference>
<evidence type="ECO:0000256" key="2">
    <source>
        <dbReference type="ARBA" id="ARBA00010107"/>
    </source>
</evidence>
<evidence type="ECO:0000256" key="13">
    <source>
        <dbReference type="SAM" id="MobiDB-lite"/>
    </source>
</evidence>
<comment type="similarity">
    <text evidence="2 12">Belongs to the MYST (SAS/MOZ) family.</text>
</comment>
<dbReference type="GO" id="GO:0003682">
    <property type="term" value="F:chromatin binding"/>
    <property type="evidence" value="ECO:0007669"/>
    <property type="project" value="TreeGrafter"/>
</dbReference>
<protein>
    <recommendedName>
        <fullName evidence="3 12">Histone acetyltransferase</fullName>
        <ecNumber evidence="3 12">2.3.1.48</ecNumber>
    </recommendedName>
</protein>
<dbReference type="Pfam" id="PF01853">
    <property type="entry name" value="MOZ_SAS"/>
    <property type="match status" value="1"/>
</dbReference>
<dbReference type="Gene3D" id="2.30.30.140">
    <property type="match status" value="1"/>
</dbReference>
<dbReference type="Gene3D" id="3.40.630.30">
    <property type="match status" value="1"/>
</dbReference>
<sequence length="442" mass="51591">MTTSSRNSSTEITPTHSGCRSKGSKTSSHQGKSHQKSREKSRAIAKACENYEQQFPTAFPMESELWGKDHSRNQWRRCLVVHARSRFPDKDVKELGVRDYDYYIHWVASDRRLDCWLSISDIRTLEEGPDPDEDVCMDADEEVNDHAGMDEEYLREHEMNTKLKTIDRVKLGPYLVDTWYFSPYPNQYQNVDTLYICEFCLLFFVAEEELKWHVTRCELRHPPGNEIYRTDNIAMFEVDGALSNVYCENLCYLSKLFLDHKSLRYTVSLFIFYVMTEFDENGYHIAGYFSKEKHSSNNVSCLLTLPQHQRKGYGKFLIAFSYLLSRKEGRTGTPERPISDLGRASYMSYWSEVLLDILFDPKYENISIQTLSQMTCFEPADIISCLEENGLLHTFSNGTSVITILPEKKEQLMSKARTKTRKLDMEKLHWIPYDAHNEIYPV</sequence>
<keyword evidence="10 12" id="KW-0539">Nucleus</keyword>
<dbReference type="EC" id="2.3.1.48" evidence="3 12"/>
<dbReference type="InterPro" id="IPR025995">
    <property type="entry name" value="Tudor-knot"/>
</dbReference>
<dbReference type="InterPro" id="IPR016181">
    <property type="entry name" value="Acyl_CoA_acyltransferase"/>
</dbReference>
<organism evidence="15 16">
    <name type="scientific">Babesia gibsoni</name>
    <dbReference type="NCBI Taxonomy" id="33632"/>
    <lineage>
        <taxon>Eukaryota</taxon>
        <taxon>Sar</taxon>
        <taxon>Alveolata</taxon>
        <taxon>Apicomplexa</taxon>
        <taxon>Aconoidasida</taxon>
        <taxon>Piroplasmida</taxon>
        <taxon>Babesiidae</taxon>
        <taxon>Babesia</taxon>
    </lineage>
</organism>
<dbReference type="FunFam" id="3.30.60.60:FF:000001">
    <property type="entry name" value="Histone acetyltransferase"/>
    <property type="match status" value="1"/>
</dbReference>
<dbReference type="GO" id="GO:0006357">
    <property type="term" value="P:regulation of transcription by RNA polymerase II"/>
    <property type="evidence" value="ECO:0007669"/>
    <property type="project" value="TreeGrafter"/>
</dbReference>
<dbReference type="PANTHER" id="PTHR10615:SF161">
    <property type="entry name" value="HISTONE ACETYLTRANSFERASE KAT7"/>
    <property type="match status" value="1"/>
</dbReference>
<comment type="caution">
    <text evidence="15">The sequence shown here is derived from an EMBL/GenBank/DDBJ whole genome shotgun (WGS) entry which is preliminary data.</text>
</comment>
<proteinExistence type="inferred from homology"/>
<evidence type="ECO:0000256" key="9">
    <source>
        <dbReference type="ARBA" id="ARBA00022990"/>
    </source>
</evidence>
<evidence type="ECO:0000256" key="11">
    <source>
        <dbReference type="PIRSR" id="PIRSR602717-51"/>
    </source>
</evidence>
<evidence type="ECO:0000256" key="12">
    <source>
        <dbReference type="RuleBase" id="RU361211"/>
    </source>
</evidence>
<reference evidence="15" key="1">
    <citation type="submission" date="2023-08" db="EMBL/GenBank/DDBJ databases">
        <title>Draft sequence of the Babesia gibsoni genome.</title>
        <authorList>
            <person name="Yamagishi J.Y."/>
            <person name="Xuan X.X."/>
        </authorList>
    </citation>
    <scope>NUCLEOTIDE SEQUENCE</scope>
    <source>
        <strain evidence="15">Azabu</strain>
    </source>
</reference>
<evidence type="ECO:0000256" key="8">
    <source>
        <dbReference type="ARBA" id="ARBA00022853"/>
    </source>
</evidence>
<keyword evidence="6" id="KW-0863">Zinc-finger</keyword>
<feature type="domain" description="MYST-type HAT" evidence="14">
    <location>
        <begin position="161"/>
        <end position="432"/>
    </location>
</feature>
<dbReference type="Gene3D" id="3.30.60.60">
    <property type="entry name" value="N-acetyl transferase-like"/>
    <property type="match status" value="1"/>
</dbReference>
<gene>
    <name evidence="15" type="ORF">BgAZ_201890</name>
</gene>
<dbReference type="GO" id="GO:0005634">
    <property type="term" value="C:nucleus"/>
    <property type="evidence" value="ECO:0007669"/>
    <property type="project" value="UniProtKB-SubCell"/>
</dbReference>
<name>A0AAD8PDE0_BABGI</name>
<evidence type="ECO:0000256" key="4">
    <source>
        <dbReference type="ARBA" id="ARBA00022679"/>
    </source>
</evidence>
<dbReference type="GO" id="GO:0003712">
    <property type="term" value="F:transcription coregulator activity"/>
    <property type="evidence" value="ECO:0007669"/>
    <property type="project" value="TreeGrafter"/>
</dbReference>
<feature type="active site" description="Proton donor/acceptor" evidence="11">
    <location>
        <position position="335"/>
    </location>
</feature>
<dbReference type="GO" id="GO:0004402">
    <property type="term" value="F:histone acetyltransferase activity"/>
    <property type="evidence" value="ECO:0007669"/>
    <property type="project" value="InterPro"/>
</dbReference>
<dbReference type="SUPFAM" id="SSF54160">
    <property type="entry name" value="Chromo domain-like"/>
    <property type="match status" value="1"/>
</dbReference>
<keyword evidence="8" id="KW-0156">Chromatin regulator</keyword>
<keyword evidence="4" id="KW-0808">Transferase</keyword>
<dbReference type="Pfam" id="PF17772">
    <property type="entry name" value="zf-MYST"/>
    <property type="match status" value="1"/>
</dbReference>
<dbReference type="InterPro" id="IPR040706">
    <property type="entry name" value="Zf-MYST"/>
</dbReference>
<dbReference type="Pfam" id="PF11717">
    <property type="entry name" value="Tudor-knot"/>
    <property type="match status" value="1"/>
</dbReference>
<accession>A0AAD8PDE0</accession>
<dbReference type="AlphaFoldDB" id="A0AAD8PDE0"/>
<keyword evidence="7" id="KW-0862">Zinc</keyword>
<keyword evidence="9" id="KW-0007">Acetylation</keyword>
<comment type="catalytic activity">
    <reaction evidence="12">
        <text>L-lysyl-[protein] + acetyl-CoA = N(6)-acetyl-L-lysyl-[protein] + CoA + H(+)</text>
        <dbReference type="Rhea" id="RHEA:45948"/>
        <dbReference type="Rhea" id="RHEA-COMP:9752"/>
        <dbReference type="Rhea" id="RHEA-COMP:10731"/>
        <dbReference type="ChEBI" id="CHEBI:15378"/>
        <dbReference type="ChEBI" id="CHEBI:29969"/>
        <dbReference type="ChEBI" id="CHEBI:57287"/>
        <dbReference type="ChEBI" id="CHEBI:57288"/>
        <dbReference type="ChEBI" id="CHEBI:61930"/>
        <dbReference type="EC" id="2.3.1.48"/>
    </reaction>
</comment>
<evidence type="ECO:0000256" key="6">
    <source>
        <dbReference type="ARBA" id="ARBA00022771"/>
    </source>
</evidence>
<dbReference type="InterPro" id="IPR002717">
    <property type="entry name" value="HAT_MYST-type"/>
</dbReference>
<keyword evidence="16" id="KW-1185">Reference proteome</keyword>
<dbReference type="SUPFAM" id="SSF55729">
    <property type="entry name" value="Acyl-CoA N-acyltransferases (Nat)"/>
    <property type="match status" value="1"/>
</dbReference>
<dbReference type="Gene3D" id="1.10.10.10">
    <property type="entry name" value="Winged helix-like DNA-binding domain superfamily/Winged helix DNA-binding domain"/>
    <property type="match status" value="1"/>
</dbReference>
<dbReference type="InterPro" id="IPR050603">
    <property type="entry name" value="MYST_HAT"/>
</dbReference>
<dbReference type="GO" id="GO:0040029">
    <property type="term" value="P:epigenetic regulation of gene expression"/>
    <property type="evidence" value="ECO:0007669"/>
    <property type="project" value="UniProtKB-ARBA"/>
</dbReference>
<dbReference type="FunFam" id="3.40.630.30:FF:000001">
    <property type="entry name" value="Histone acetyltransferase"/>
    <property type="match status" value="1"/>
</dbReference>